<gene>
    <name evidence="2" type="ORF">HETSPECPRED_010241</name>
</gene>
<protein>
    <recommendedName>
        <fullName evidence="4">Ricin B lectin domain-containing protein</fullName>
    </recommendedName>
</protein>
<accession>A0A8H3EPD6</accession>
<keyword evidence="3" id="KW-1185">Reference proteome</keyword>
<dbReference type="InterPro" id="IPR035992">
    <property type="entry name" value="Ricin_B-like_lectins"/>
</dbReference>
<comment type="caution">
    <text evidence="2">The sequence shown here is derived from an EMBL/GenBank/DDBJ whole genome shotgun (WGS) entry which is preliminary data.</text>
</comment>
<keyword evidence="1" id="KW-0732">Signal</keyword>
<dbReference type="SUPFAM" id="SSF50370">
    <property type="entry name" value="Ricin B-like lectins"/>
    <property type="match status" value="1"/>
</dbReference>
<sequence>MRSQLLALIFLTLTTALPTPSPKPESLSHPLYPRNATGVFDVARAGGVLNPDAAAEANPRDDTATRAFTSAPIKSSSGQCLFVDPAAGDFRENLIPVTLKTCDGSAEQGFDIITSGKHNQAENSILIVSSVTQGCLNFDPRRAADDQVIMFSCGGRADGGGDSTDSQLFAFKAGETSLALAPNNGGGTTCLVDDGAKLGSAACGGAGQLFTIG</sequence>
<dbReference type="Proteomes" id="UP000664521">
    <property type="component" value="Unassembled WGS sequence"/>
</dbReference>
<evidence type="ECO:0000313" key="3">
    <source>
        <dbReference type="Proteomes" id="UP000664521"/>
    </source>
</evidence>
<evidence type="ECO:0000313" key="2">
    <source>
        <dbReference type="EMBL" id="CAF9910946.1"/>
    </source>
</evidence>
<reference evidence="2" key="1">
    <citation type="submission" date="2021-03" db="EMBL/GenBank/DDBJ databases">
        <authorList>
            <person name="Tagirdzhanova G."/>
        </authorList>
    </citation>
    <scope>NUCLEOTIDE SEQUENCE</scope>
</reference>
<feature type="chain" id="PRO_5034338951" description="Ricin B lectin domain-containing protein" evidence="1">
    <location>
        <begin position="17"/>
        <end position="213"/>
    </location>
</feature>
<dbReference type="EMBL" id="CAJPDS010000009">
    <property type="protein sequence ID" value="CAF9910946.1"/>
    <property type="molecule type" value="Genomic_DNA"/>
</dbReference>
<feature type="signal peptide" evidence="1">
    <location>
        <begin position="1"/>
        <end position="16"/>
    </location>
</feature>
<evidence type="ECO:0008006" key="4">
    <source>
        <dbReference type="Google" id="ProtNLM"/>
    </source>
</evidence>
<dbReference type="PROSITE" id="PS50231">
    <property type="entry name" value="RICIN_B_LECTIN"/>
    <property type="match status" value="1"/>
</dbReference>
<name>A0A8H3EPD6_9LECA</name>
<dbReference type="AlphaFoldDB" id="A0A8H3EPD6"/>
<organism evidence="2 3">
    <name type="scientific">Heterodermia speciosa</name>
    <dbReference type="NCBI Taxonomy" id="116794"/>
    <lineage>
        <taxon>Eukaryota</taxon>
        <taxon>Fungi</taxon>
        <taxon>Dikarya</taxon>
        <taxon>Ascomycota</taxon>
        <taxon>Pezizomycotina</taxon>
        <taxon>Lecanoromycetes</taxon>
        <taxon>OSLEUM clade</taxon>
        <taxon>Lecanoromycetidae</taxon>
        <taxon>Caliciales</taxon>
        <taxon>Physciaceae</taxon>
        <taxon>Heterodermia</taxon>
    </lineage>
</organism>
<proteinExistence type="predicted"/>
<dbReference type="CDD" id="cd00161">
    <property type="entry name" value="beta-trefoil_Ricin-like"/>
    <property type="match status" value="1"/>
</dbReference>
<evidence type="ECO:0000256" key="1">
    <source>
        <dbReference type="SAM" id="SignalP"/>
    </source>
</evidence>
<dbReference type="OrthoDB" id="5383818at2759"/>
<dbReference type="Gene3D" id="2.80.10.50">
    <property type="match status" value="1"/>
</dbReference>